<organism evidence="2 3">
    <name type="scientific">Salegentibacter flavus</name>
    <dbReference type="NCBI Taxonomy" id="287099"/>
    <lineage>
        <taxon>Bacteria</taxon>
        <taxon>Pseudomonadati</taxon>
        <taxon>Bacteroidota</taxon>
        <taxon>Flavobacteriia</taxon>
        <taxon>Flavobacteriales</taxon>
        <taxon>Flavobacteriaceae</taxon>
        <taxon>Salegentibacter</taxon>
    </lineage>
</organism>
<dbReference type="OrthoDB" id="1454284at2"/>
<feature type="transmembrane region" description="Helical" evidence="1">
    <location>
        <begin position="17"/>
        <end position="37"/>
    </location>
</feature>
<gene>
    <name evidence="2" type="ORF">SAMN05660413_02907</name>
</gene>
<keyword evidence="1" id="KW-0812">Transmembrane</keyword>
<dbReference type="InterPro" id="IPR016024">
    <property type="entry name" value="ARM-type_fold"/>
</dbReference>
<evidence type="ECO:0000256" key="1">
    <source>
        <dbReference type="SAM" id="Phobius"/>
    </source>
</evidence>
<dbReference type="AlphaFoldDB" id="A0A1I5CLB3"/>
<dbReference type="Proteomes" id="UP000199153">
    <property type="component" value="Unassembled WGS sequence"/>
</dbReference>
<evidence type="ECO:0008006" key="4">
    <source>
        <dbReference type="Google" id="ProtNLM"/>
    </source>
</evidence>
<sequence>MNSLWNYFIDLQDVEKFLIVCILLFSLSIILFIGLIITSRLNKIRKEIYRKKNTAHINQTLFAIAFDGATREDFIDDRLFKRNWRRKLYKRQFLKELIKLHRLYDGEIAHKLRQCYTDFRLIQLSYSKVRSRRWEVKCAGIQELGEMEIKKAVPVILEHTRSSNDTLKMVALIEVINLSGLKGLSFLEDYTEPLNDWIQLNLLESIKEANISEVPDFGYLLKCTNETIVVFGLRLISLFHQSHHLPIVKALLNTSSRKINLQAGIAYHKLSATSAGELVESENTFPQIPHELNKSPQENSYSGTVLLIVLFSGLIVITFAIVLWVFLYPSPK</sequence>
<proteinExistence type="predicted"/>
<feature type="transmembrane region" description="Helical" evidence="1">
    <location>
        <begin position="304"/>
        <end position="327"/>
    </location>
</feature>
<evidence type="ECO:0000313" key="2">
    <source>
        <dbReference type="EMBL" id="SFN87707.1"/>
    </source>
</evidence>
<dbReference type="EMBL" id="FOVL01000022">
    <property type="protein sequence ID" value="SFN87707.1"/>
    <property type="molecule type" value="Genomic_DNA"/>
</dbReference>
<keyword evidence="1" id="KW-0472">Membrane</keyword>
<protein>
    <recommendedName>
        <fullName evidence="4">HEAT repeat domain-containing protein</fullName>
    </recommendedName>
</protein>
<dbReference type="RefSeq" id="WP_093410952.1">
    <property type="nucleotide sequence ID" value="NZ_FOVL01000022.1"/>
</dbReference>
<reference evidence="2 3" key="1">
    <citation type="submission" date="2016-10" db="EMBL/GenBank/DDBJ databases">
        <authorList>
            <person name="de Groot N.N."/>
        </authorList>
    </citation>
    <scope>NUCLEOTIDE SEQUENCE [LARGE SCALE GENOMIC DNA]</scope>
    <source>
        <strain evidence="2 3">DSM 17794</strain>
    </source>
</reference>
<name>A0A1I5CLB3_9FLAO</name>
<accession>A0A1I5CLB3</accession>
<keyword evidence="3" id="KW-1185">Reference proteome</keyword>
<dbReference type="STRING" id="287099.SAMN05660413_02907"/>
<evidence type="ECO:0000313" key="3">
    <source>
        <dbReference type="Proteomes" id="UP000199153"/>
    </source>
</evidence>
<keyword evidence="1" id="KW-1133">Transmembrane helix</keyword>
<dbReference type="SUPFAM" id="SSF48371">
    <property type="entry name" value="ARM repeat"/>
    <property type="match status" value="1"/>
</dbReference>